<gene>
    <name evidence="7" type="ORF">CTKZ_34560</name>
</gene>
<evidence type="ECO:0000259" key="6">
    <source>
        <dbReference type="Pfam" id="PF12698"/>
    </source>
</evidence>
<keyword evidence="4 5" id="KW-0472">Membrane</keyword>
<dbReference type="Gene3D" id="3.40.1710.10">
    <property type="entry name" value="abc type-2 transporter like domain"/>
    <property type="match status" value="1"/>
</dbReference>
<comment type="subcellular location">
    <subcellularLocation>
        <location evidence="1">Membrane</location>
        <topology evidence="1">Multi-pass membrane protein</topology>
    </subcellularLocation>
</comment>
<dbReference type="RefSeq" id="WP_124344426.1">
    <property type="nucleotide sequence ID" value="NZ_BHYL01000369.1"/>
</dbReference>
<dbReference type="PANTHER" id="PTHR43077:SF5">
    <property type="entry name" value="PHAGE INFECTION PROTEIN"/>
    <property type="match status" value="1"/>
</dbReference>
<dbReference type="InterPro" id="IPR017501">
    <property type="entry name" value="Phage_infect_YhgE_C"/>
</dbReference>
<evidence type="ECO:0000313" key="8">
    <source>
        <dbReference type="Proteomes" id="UP000288246"/>
    </source>
</evidence>
<dbReference type="InterPro" id="IPR017500">
    <property type="entry name" value="Phage_infect_YhgE_N"/>
</dbReference>
<protein>
    <recommendedName>
        <fullName evidence="6">ABC-2 type transporter transmembrane domain-containing protein</fullName>
    </recommendedName>
</protein>
<sequence length="609" mass="62484">MRAALLTLARFVRDRFAAVVLVGVLAVPAIYGGVLVWGYWDPYARSGHIPAALVNLDQPVQTDDGSELAAGDDLERVVLTSDTLDWTATDAETAAQGLEDKTYYVVVTIPPEFSAQVASLSSADPQQAQIEVRTNDAGNYLVGVLANDASQAVEGTAGSQVQADYLDVVYGLLGQAKDAGGEVGGSAQELADGTQEAADAARRVADGAAQVADGVAQVADALADVDDAVQDAPALADSVANVASSVAARTSGAADAAQDVSARLTALEQQLAAAGQVDAAARVAEIRDSFEATVLPAVEDAADDASDIADDASALSDLATEAVTAADRASQQGQALSDGAQAVADGSEDLATVLADQLAPGAQQLADGLAQAAEQLDVPITDVDRETFGEVLSRPVTVEQVRDNPIAHFGDGFTSYFAGLGLFVGAVFVFLVLSPLDRRGQLWGAGPLAVAGAPLLAGGAVVLLQAGLLFGALLLVGVAPDAPWVLLGVLAASGVCFVALMQLLKAAFGLVGEFVGVILLVLQVAAGEGAYPIQTFGTFFQTVHPYLPMSWTNDAVRRSVAGGPLTPYVWVDVGLLLGTAAVAFALTCVAARRRERWTPARLRPSVELV</sequence>
<feature type="domain" description="ABC-2 type transporter transmembrane" evidence="6">
    <location>
        <begin position="384"/>
        <end position="588"/>
    </location>
</feature>
<evidence type="ECO:0000256" key="5">
    <source>
        <dbReference type="SAM" id="Phobius"/>
    </source>
</evidence>
<dbReference type="NCBIfam" id="TIGR03061">
    <property type="entry name" value="pip_yhgE_Nterm"/>
    <property type="match status" value="1"/>
</dbReference>
<dbReference type="InterPro" id="IPR051328">
    <property type="entry name" value="T7SS_ABC-Transporter"/>
</dbReference>
<dbReference type="SUPFAM" id="SSF58104">
    <property type="entry name" value="Methyl-accepting chemotaxis protein (MCP) signaling domain"/>
    <property type="match status" value="1"/>
</dbReference>
<dbReference type="NCBIfam" id="TIGR03062">
    <property type="entry name" value="pip_yhgE_Cterm"/>
    <property type="match status" value="1"/>
</dbReference>
<keyword evidence="3 5" id="KW-1133">Transmembrane helix</keyword>
<reference evidence="7 8" key="1">
    <citation type="submission" date="2018-11" db="EMBL/GenBank/DDBJ databases">
        <title>Draft genome sequence of Cellulomonas takizawaensis strain TKZ-21.</title>
        <authorList>
            <person name="Yamamura H."/>
            <person name="Hayashi T."/>
            <person name="Hamada M."/>
            <person name="Serisawa Y."/>
            <person name="Matsuyama K."/>
            <person name="Nakagawa Y."/>
            <person name="Otoguro M."/>
            <person name="Yanagida F."/>
            <person name="Hayakawa M."/>
        </authorList>
    </citation>
    <scope>NUCLEOTIDE SEQUENCE [LARGE SCALE GENOMIC DNA]</scope>
    <source>
        <strain evidence="7 8">TKZ-21</strain>
    </source>
</reference>
<dbReference type="PANTHER" id="PTHR43077">
    <property type="entry name" value="TRANSPORT PERMEASE YVFS-RELATED"/>
    <property type="match status" value="1"/>
</dbReference>
<dbReference type="GO" id="GO:0140359">
    <property type="term" value="F:ABC-type transporter activity"/>
    <property type="evidence" value="ECO:0007669"/>
    <property type="project" value="InterPro"/>
</dbReference>
<dbReference type="Proteomes" id="UP000288246">
    <property type="component" value="Unassembled WGS sequence"/>
</dbReference>
<comment type="caution">
    <text evidence="7">The sequence shown here is derived from an EMBL/GenBank/DDBJ whole genome shotgun (WGS) entry which is preliminary data.</text>
</comment>
<evidence type="ECO:0000256" key="3">
    <source>
        <dbReference type="ARBA" id="ARBA00022989"/>
    </source>
</evidence>
<dbReference type="OrthoDB" id="9811483at2"/>
<keyword evidence="8" id="KW-1185">Reference proteome</keyword>
<dbReference type="EMBL" id="BHYL01000369">
    <property type="protein sequence ID" value="GCD21894.1"/>
    <property type="molecule type" value="Genomic_DNA"/>
</dbReference>
<feature type="transmembrane region" description="Helical" evidence="5">
    <location>
        <begin position="507"/>
        <end position="526"/>
    </location>
</feature>
<organism evidence="7 8">
    <name type="scientific">Cellulomonas algicola</name>
    <dbReference type="NCBI Taxonomy" id="2071633"/>
    <lineage>
        <taxon>Bacteria</taxon>
        <taxon>Bacillati</taxon>
        <taxon>Actinomycetota</taxon>
        <taxon>Actinomycetes</taxon>
        <taxon>Micrococcales</taxon>
        <taxon>Cellulomonadaceae</taxon>
        <taxon>Cellulomonas</taxon>
    </lineage>
</organism>
<dbReference type="AlphaFoldDB" id="A0A401V4Q5"/>
<feature type="transmembrane region" description="Helical" evidence="5">
    <location>
        <begin position="16"/>
        <end position="40"/>
    </location>
</feature>
<feature type="transmembrane region" description="Helical" evidence="5">
    <location>
        <begin position="568"/>
        <end position="591"/>
    </location>
</feature>
<name>A0A401V4Q5_9CELL</name>
<feature type="transmembrane region" description="Helical" evidence="5">
    <location>
        <begin position="482"/>
        <end position="500"/>
    </location>
</feature>
<dbReference type="GO" id="GO:0016020">
    <property type="term" value="C:membrane"/>
    <property type="evidence" value="ECO:0007669"/>
    <property type="project" value="UniProtKB-SubCell"/>
</dbReference>
<accession>A0A401V4Q5</accession>
<feature type="transmembrane region" description="Helical" evidence="5">
    <location>
        <begin position="416"/>
        <end position="436"/>
    </location>
</feature>
<evidence type="ECO:0000256" key="4">
    <source>
        <dbReference type="ARBA" id="ARBA00023136"/>
    </source>
</evidence>
<dbReference type="Gene3D" id="1.10.287.950">
    <property type="entry name" value="Methyl-accepting chemotaxis protein"/>
    <property type="match status" value="1"/>
</dbReference>
<evidence type="ECO:0000256" key="1">
    <source>
        <dbReference type="ARBA" id="ARBA00004141"/>
    </source>
</evidence>
<dbReference type="Pfam" id="PF12698">
    <property type="entry name" value="ABC2_membrane_3"/>
    <property type="match status" value="1"/>
</dbReference>
<keyword evidence="2 5" id="KW-0812">Transmembrane</keyword>
<feature type="transmembrane region" description="Helical" evidence="5">
    <location>
        <begin position="448"/>
        <end position="476"/>
    </location>
</feature>
<evidence type="ECO:0000256" key="2">
    <source>
        <dbReference type="ARBA" id="ARBA00022692"/>
    </source>
</evidence>
<dbReference type="InterPro" id="IPR013525">
    <property type="entry name" value="ABC2_TM"/>
</dbReference>
<evidence type="ECO:0000313" key="7">
    <source>
        <dbReference type="EMBL" id="GCD21894.1"/>
    </source>
</evidence>
<proteinExistence type="predicted"/>